<reference evidence="2" key="1">
    <citation type="submission" date="2014-09" db="EMBL/GenBank/DDBJ databases">
        <authorList>
            <person name="Mudge J."/>
            <person name="Ramaraj T."/>
            <person name="Lindquist I.E."/>
            <person name="Bharti A.K."/>
            <person name="Sundararajan A."/>
            <person name="Cameron C.T."/>
            <person name="Woodward J.E."/>
            <person name="May G.D."/>
            <person name="Brubaker C."/>
            <person name="Broadhvest J."/>
            <person name="Wilkins T.A."/>
        </authorList>
    </citation>
    <scope>NUCLEOTIDE SEQUENCE</scope>
    <source>
        <strain evidence="2">cv. AKA8401</strain>
    </source>
</reference>
<dbReference type="Proteomes" id="UP000032142">
    <property type="component" value="Unassembled WGS sequence"/>
</dbReference>
<dbReference type="AlphaFoldDB" id="A0A0B0N9V2"/>
<evidence type="ECO:0000313" key="2">
    <source>
        <dbReference type="Proteomes" id="UP000032142"/>
    </source>
</evidence>
<evidence type="ECO:0000313" key="1">
    <source>
        <dbReference type="EMBL" id="KHG09432.1"/>
    </source>
</evidence>
<protein>
    <submittedName>
        <fullName evidence="1">Uncharacterized protein</fullName>
    </submittedName>
</protein>
<accession>A0A0B0N9V2</accession>
<sequence length="65" mass="7591">MLIEGTIHPSFYFLYISRCDISKASLKFSDVLSFIIWLCYQIKGRWQNNIVAVAEASRYLPNFPD</sequence>
<keyword evidence="2" id="KW-1185">Reference proteome</keyword>
<gene>
    <name evidence="1" type="ORF">F383_36910</name>
</gene>
<organism evidence="1 2">
    <name type="scientific">Gossypium arboreum</name>
    <name type="common">Tree cotton</name>
    <name type="synonym">Gossypium nanking</name>
    <dbReference type="NCBI Taxonomy" id="29729"/>
    <lineage>
        <taxon>Eukaryota</taxon>
        <taxon>Viridiplantae</taxon>
        <taxon>Streptophyta</taxon>
        <taxon>Embryophyta</taxon>
        <taxon>Tracheophyta</taxon>
        <taxon>Spermatophyta</taxon>
        <taxon>Magnoliopsida</taxon>
        <taxon>eudicotyledons</taxon>
        <taxon>Gunneridae</taxon>
        <taxon>Pentapetalae</taxon>
        <taxon>rosids</taxon>
        <taxon>malvids</taxon>
        <taxon>Malvales</taxon>
        <taxon>Malvaceae</taxon>
        <taxon>Malvoideae</taxon>
        <taxon>Gossypium</taxon>
    </lineage>
</organism>
<name>A0A0B0N9V2_GOSAR</name>
<proteinExistence type="predicted"/>
<dbReference type="EMBL" id="KN390874">
    <property type="protein sequence ID" value="KHG09432.1"/>
    <property type="molecule type" value="Genomic_DNA"/>
</dbReference>